<dbReference type="AlphaFoldDB" id="A0A3M0A4L1"/>
<accession>A0A3M0A4L1</accession>
<evidence type="ECO:0008006" key="3">
    <source>
        <dbReference type="Google" id="ProtNLM"/>
    </source>
</evidence>
<sequence length="317" mass="35160">MFEFRSGWLDLVSCGAVPRLILNELRRQGIDDSVLYTRLSISAAEFTDLDRPWCFKELNLLLSLAQSHTGQYLIFSDPVDVARRLAIGKARLGAHYAEDFRGAVGFLAESSQSIQRYIQLSVEESDSHVDLVLSPTMELGGLSAFLHFLVLLTTMQMLKFLAADEMHCFDATLSGDLVGSAPELSSQSQLGQFNYGGNRTFIRYSSALQAAGMSSYDLSRFTLAKCNAAQSRQLDYCQMSWGDKTRVVLMDSNFSAMAQDVAAEFGLTAKTFSHYLSREGLTFKELKGFMVAEREVLSQVARDSQGKHSAVSSTERL</sequence>
<comment type="caution">
    <text evidence="1">The sequence shown here is derived from an EMBL/GenBank/DDBJ whole genome shotgun (WGS) entry which is preliminary data.</text>
</comment>
<keyword evidence="2" id="KW-1185">Reference proteome</keyword>
<gene>
    <name evidence="1" type="ORF">DFR27_1329</name>
</gene>
<name>A0A3M0A4L1_9GAMM</name>
<evidence type="ECO:0000313" key="1">
    <source>
        <dbReference type="EMBL" id="RMA79973.1"/>
    </source>
</evidence>
<dbReference type="RefSeq" id="WP_121876668.1">
    <property type="nucleotide sequence ID" value="NZ_REFJ01000003.1"/>
</dbReference>
<evidence type="ECO:0000313" key="2">
    <source>
        <dbReference type="Proteomes" id="UP000267187"/>
    </source>
</evidence>
<dbReference type="EMBL" id="REFJ01000003">
    <property type="protein sequence ID" value="RMA79973.1"/>
    <property type="molecule type" value="Genomic_DNA"/>
</dbReference>
<proteinExistence type="predicted"/>
<protein>
    <recommendedName>
        <fullName evidence="3">HTH araC/xylS-type domain-containing protein</fullName>
    </recommendedName>
</protein>
<dbReference type="OrthoDB" id="5818519at2"/>
<organism evidence="1 2">
    <name type="scientific">Umboniibacter marinipuniceus</name>
    <dbReference type="NCBI Taxonomy" id="569599"/>
    <lineage>
        <taxon>Bacteria</taxon>
        <taxon>Pseudomonadati</taxon>
        <taxon>Pseudomonadota</taxon>
        <taxon>Gammaproteobacteria</taxon>
        <taxon>Cellvibrionales</taxon>
        <taxon>Cellvibrionaceae</taxon>
        <taxon>Umboniibacter</taxon>
    </lineage>
</organism>
<dbReference type="Proteomes" id="UP000267187">
    <property type="component" value="Unassembled WGS sequence"/>
</dbReference>
<reference evidence="1 2" key="1">
    <citation type="submission" date="2018-10" db="EMBL/GenBank/DDBJ databases">
        <title>Genomic Encyclopedia of Type Strains, Phase IV (KMG-IV): sequencing the most valuable type-strain genomes for metagenomic binning, comparative biology and taxonomic classification.</title>
        <authorList>
            <person name="Goeker M."/>
        </authorList>
    </citation>
    <scope>NUCLEOTIDE SEQUENCE [LARGE SCALE GENOMIC DNA]</scope>
    <source>
        <strain evidence="1 2">DSM 25080</strain>
    </source>
</reference>